<protein>
    <recommendedName>
        <fullName evidence="4">tRNA (uracil-O(2)-)-methyltransferase</fullName>
        <ecNumber evidence="3">2.1.1.211</ecNumber>
    </recommendedName>
</protein>
<dbReference type="InterPro" id="IPR011671">
    <property type="entry name" value="tRNA_uracil_MeTrfase"/>
</dbReference>
<keyword evidence="13" id="KW-1185">Reference proteome</keyword>
<evidence type="ECO:0000313" key="13">
    <source>
        <dbReference type="Proteomes" id="UP000250266"/>
    </source>
</evidence>
<evidence type="ECO:0000256" key="6">
    <source>
        <dbReference type="ARBA" id="ARBA00022603"/>
    </source>
</evidence>
<feature type="region of interest" description="Disordered" evidence="11">
    <location>
        <begin position="767"/>
        <end position="800"/>
    </location>
</feature>
<keyword evidence="8" id="KW-0949">S-adenosyl-L-methionine</keyword>
<dbReference type="GO" id="GO:0030488">
    <property type="term" value="P:tRNA methylation"/>
    <property type="evidence" value="ECO:0007669"/>
    <property type="project" value="TreeGrafter"/>
</dbReference>
<reference evidence="12 13" key="1">
    <citation type="journal article" date="2016" name="Nat. Commun.">
        <title>Ectomycorrhizal ecology is imprinted in the genome of the dominant symbiotic fungus Cenococcum geophilum.</title>
        <authorList>
            <consortium name="DOE Joint Genome Institute"/>
            <person name="Peter M."/>
            <person name="Kohler A."/>
            <person name="Ohm R.A."/>
            <person name="Kuo A."/>
            <person name="Krutzmann J."/>
            <person name="Morin E."/>
            <person name="Arend M."/>
            <person name="Barry K.W."/>
            <person name="Binder M."/>
            <person name="Choi C."/>
            <person name="Clum A."/>
            <person name="Copeland A."/>
            <person name="Grisel N."/>
            <person name="Haridas S."/>
            <person name="Kipfer T."/>
            <person name="LaButti K."/>
            <person name="Lindquist E."/>
            <person name="Lipzen A."/>
            <person name="Maire R."/>
            <person name="Meier B."/>
            <person name="Mihaltcheva S."/>
            <person name="Molinier V."/>
            <person name="Murat C."/>
            <person name="Poggeler S."/>
            <person name="Quandt C.A."/>
            <person name="Sperisen C."/>
            <person name="Tritt A."/>
            <person name="Tisserant E."/>
            <person name="Crous P.W."/>
            <person name="Henrissat B."/>
            <person name="Nehls U."/>
            <person name="Egli S."/>
            <person name="Spatafora J.W."/>
            <person name="Grigoriev I.V."/>
            <person name="Martin F.M."/>
        </authorList>
    </citation>
    <scope>NUCLEOTIDE SEQUENCE [LARGE SCALE GENOMIC DNA]</scope>
    <source>
        <strain evidence="12 13">CBS 459.81</strain>
    </source>
</reference>
<evidence type="ECO:0000256" key="7">
    <source>
        <dbReference type="ARBA" id="ARBA00022679"/>
    </source>
</evidence>
<evidence type="ECO:0000256" key="10">
    <source>
        <dbReference type="ARBA" id="ARBA00047957"/>
    </source>
</evidence>
<evidence type="ECO:0000256" key="9">
    <source>
        <dbReference type="ARBA" id="ARBA00022694"/>
    </source>
</evidence>
<gene>
    <name evidence="12" type="ORF">K432DRAFT_383716</name>
</gene>
<comment type="catalytic activity">
    <reaction evidence="10">
        <text>uridine(44) in tRNA(Ser) + S-adenosyl-L-methionine = 2'-O-methyluridine(44) in tRNA(Ser) + S-adenosyl-L-homocysteine + H(+)</text>
        <dbReference type="Rhea" id="RHEA:43100"/>
        <dbReference type="Rhea" id="RHEA-COMP:10339"/>
        <dbReference type="Rhea" id="RHEA-COMP:10340"/>
        <dbReference type="ChEBI" id="CHEBI:15378"/>
        <dbReference type="ChEBI" id="CHEBI:57856"/>
        <dbReference type="ChEBI" id="CHEBI:59789"/>
        <dbReference type="ChEBI" id="CHEBI:65315"/>
        <dbReference type="ChEBI" id="CHEBI:74478"/>
        <dbReference type="EC" id="2.1.1.211"/>
    </reaction>
</comment>
<keyword evidence="7" id="KW-0808">Transferase</keyword>
<keyword evidence="9" id="KW-0819">tRNA processing</keyword>
<dbReference type="Proteomes" id="UP000250266">
    <property type="component" value="Unassembled WGS sequence"/>
</dbReference>
<evidence type="ECO:0000256" key="2">
    <source>
        <dbReference type="ARBA" id="ARBA00009056"/>
    </source>
</evidence>
<feature type="region of interest" description="Disordered" evidence="11">
    <location>
        <begin position="471"/>
        <end position="620"/>
    </location>
</feature>
<dbReference type="AlphaFoldDB" id="A0A8E2JDP4"/>
<comment type="subcellular location">
    <subcellularLocation>
        <location evidence="1">Cytoplasm</location>
    </subcellularLocation>
</comment>
<dbReference type="PANTHER" id="PTHR21210">
    <property type="entry name" value="TRNA (URACIL-O(2)-)-METHYLTRANSFERASE-RELATED"/>
    <property type="match status" value="1"/>
</dbReference>
<feature type="compositionally biased region" description="Polar residues" evidence="11">
    <location>
        <begin position="25"/>
        <end position="35"/>
    </location>
</feature>
<evidence type="ECO:0000256" key="4">
    <source>
        <dbReference type="ARBA" id="ARBA00017788"/>
    </source>
</evidence>
<dbReference type="EMBL" id="KV745047">
    <property type="protein sequence ID" value="OCK78648.1"/>
    <property type="molecule type" value="Genomic_DNA"/>
</dbReference>
<feature type="compositionally biased region" description="Basic and acidic residues" evidence="11">
    <location>
        <begin position="719"/>
        <end position="729"/>
    </location>
</feature>
<feature type="region of interest" description="Disordered" evidence="11">
    <location>
        <begin position="690"/>
        <end position="743"/>
    </location>
</feature>
<evidence type="ECO:0000256" key="5">
    <source>
        <dbReference type="ARBA" id="ARBA00022490"/>
    </source>
</evidence>
<evidence type="ECO:0000256" key="11">
    <source>
        <dbReference type="SAM" id="MobiDB-lite"/>
    </source>
</evidence>
<evidence type="ECO:0000313" key="12">
    <source>
        <dbReference type="EMBL" id="OCK78648.1"/>
    </source>
</evidence>
<evidence type="ECO:0000256" key="3">
    <source>
        <dbReference type="ARBA" id="ARBA00012795"/>
    </source>
</evidence>
<dbReference type="GO" id="GO:0005737">
    <property type="term" value="C:cytoplasm"/>
    <property type="evidence" value="ECO:0007669"/>
    <property type="project" value="UniProtKB-SubCell"/>
</dbReference>
<accession>A0A8E2JDP4</accession>
<dbReference type="PANTHER" id="PTHR21210:SF0">
    <property type="entry name" value="TRNA (URACIL-O(2)-)-METHYLTRANSFERASE-RELATED"/>
    <property type="match status" value="1"/>
</dbReference>
<proteinExistence type="inferred from homology"/>
<organism evidence="12 13">
    <name type="scientific">Lepidopterella palustris CBS 459.81</name>
    <dbReference type="NCBI Taxonomy" id="1314670"/>
    <lineage>
        <taxon>Eukaryota</taxon>
        <taxon>Fungi</taxon>
        <taxon>Dikarya</taxon>
        <taxon>Ascomycota</taxon>
        <taxon>Pezizomycotina</taxon>
        <taxon>Dothideomycetes</taxon>
        <taxon>Pleosporomycetidae</taxon>
        <taxon>Mytilinidiales</taxon>
        <taxon>Argynnaceae</taxon>
        <taxon>Lepidopterella</taxon>
    </lineage>
</organism>
<evidence type="ECO:0000256" key="1">
    <source>
        <dbReference type="ARBA" id="ARBA00004496"/>
    </source>
</evidence>
<dbReference type="GO" id="GO:0141101">
    <property type="term" value="F:tRNA(Ser) (uridine(44)-2'-O-)-methyltransferase activity"/>
    <property type="evidence" value="ECO:0007669"/>
    <property type="project" value="UniProtKB-EC"/>
</dbReference>
<dbReference type="Pfam" id="PF07757">
    <property type="entry name" value="AdoMet_MTase"/>
    <property type="match status" value="2"/>
</dbReference>
<feature type="compositionally biased region" description="Polar residues" evidence="11">
    <location>
        <begin position="1"/>
        <end position="13"/>
    </location>
</feature>
<feature type="compositionally biased region" description="Basic and acidic residues" evidence="11">
    <location>
        <begin position="774"/>
        <end position="798"/>
    </location>
</feature>
<feature type="compositionally biased region" description="Low complexity" evidence="11">
    <location>
        <begin position="502"/>
        <end position="512"/>
    </location>
</feature>
<keyword evidence="6" id="KW-0489">Methyltransferase</keyword>
<keyword evidence="5" id="KW-0963">Cytoplasm</keyword>
<comment type="similarity">
    <text evidence="2">Belongs to the TRM44 family.</text>
</comment>
<dbReference type="EC" id="2.1.1.211" evidence="3"/>
<feature type="compositionally biased region" description="Polar residues" evidence="11">
    <location>
        <begin position="537"/>
        <end position="609"/>
    </location>
</feature>
<sequence>MPSPVRNPTSDTESLGKDSGALDQPQPNLLENTARQFGKIGPQSTVPATPSIEGRHFQPRDLIKQPSSNVSGLPPELWTPMFESPAVFPPNYFLSVSQNLLRNPNILSSHLFRAEIYYDSQNDASFDPTARLAQNLSDFIPHMKAEYHPFLIPDGFPDYQLTWTVVRKLIPRNPQLDKPLIQTCHLFTSANRPPLHQKDDASLGKERVVENIDRVERNLIIYLPHAATSGSIPWYHPPVIGTATLYTWSNDPLSSPPGTLSFFYRLFPGTEVDDRMQRTALNMLRIFHKHATGLQEGYTKRVHHDIVITQKKFQDTYTYLKSKYAKILIQNWVEQTLATKHVFEDLGIAAFLIELWTEMYGDPAGLKKRVDRKGSVQFETRYEHAIKADAQRKFPGFVDIGCGNGVLVYVLLKEGWSGWGFDARRRKTWDTFPSDIREKLKEFLLVPQVFQSGIPRSEISTRSPTPFRLATADSSEAPVLPNATTSEFGSEYETIDTPVTPPNTNHSSNTSSMALPQFPSHTPSSLKLAPDSPPPSITDTATESSKSSAAPTTPGQVVSNAITASSSGHRFSTAADNSNPTKIPVSLTSSASGASENPTLSQNYTSAYQVSDDGGMRSIDERDETPQIRTSHDDPPFHNGMFPASTFIISNHSDELTAWTPLLAFLSESPFIAIPCCSHNFAGARFRAPSAPVKIPKPPVRRSSGRREPPGSLSTPSSLDREPLERDQSDGTAESIGEKNRKQDKVDDLNLAILKSASPRNIVNMVTNGIKRKDHNEAPETESKPDGDNPKPSREKCNNPKCKCRQNNMASKLVKPPKPPSAYAALCAWVEALTAEVGYEVEKEMLRIPSTRNAAIIGRKWAMKVDNLEERERIVRDILNRETGVRVDVMAREWVEAARKLWEKGGRKEFDHD</sequence>
<feature type="region of interest" description="Disordered" evidence="11">
    <location>
        <begin position="1"/>
        <end position="53"/>
    </location>
</feature>
<evidence type="ECO:0000256" key="8">
    <source>
        <dbReference type="ARBA" id="ARBA00022691"/>
    </source>
</evidence>
<name>A0A8E2JDP4_9PEZI</name>
<dbReference type="OrthoDB" id="10047021at2759"/>